<sequence length="97" mass="10385">STQILSLFQEGITLGLGADAASLEKWVNEKDELILSIDEDSGELNNCSEDVPVDPPLDNNQMCLILPTPAILNMDRGPKAQPGRPSKGILSLKEIAA</sequence>
<dbReference type="Proteomes" id="UP000824469">
    <property type="component" value="Unassembled WGS sequence"/>
</dbReference>
<comment type="caution">
    <text evidence="2">The sequence shown here is derived from an EMBL/GenBank/DDBJ whole genome shotgun (WGS) entry which is preliminary data.</text>
</comment>
<name>A0AA38CKW5_TAXCH</name>
<organism evidence="2 3">
    <name type="scientific">Taxus chinensis</name>
    <name type="common">Chinese yew</name>
    <name type="synonym">Taxus wallichiana var. chinensis</name>
    <dbReference type="NCBI Taxonomy" id="29808"/>
    <lineage>
        <taxon>Eukaryota</taxon>
        <taxon>Viridiplantae</taxon>
        <taxon>Streptophyta</taxon>
        <taxon>Embryophyta</taxon>
        <taxon>Tracheophyta</taxon>
        <taxon>Spermatophyta</taxon>
        <taxon>Pinopsida</taxon>
        <taxon>Pinidae</taxon>
        <taxon>Conifers II</taxon>
        <taxon>Cupressales</taxon>
        <taxon>Taxaceae</taxon>
        <taxon>Taxus</taxon>
    </lineage>
</organism>
<evidence type="ECO:0000256" key="1">
    <source>
        <dbReference type="SAM" id="MobiDB-lite"/>
    </source>
</evidence>
<feature type="non-terminal residue" evidence="2">
    <location>
        <position position="97"/>
    </location>
</feature>
<feature type="non-terminal residue" evidence="2">
    <location>
        <position position="1"/>
    </location>
</feature>
<evidence type="ECO:0000313" key="2">
    <source>
        <dbReference type="EMBL" id="KAH9299467.1"/>
    </source>
</evidence>
<evidence type="ECO:0000313" key="3">
    <source>
        <dbReference type="Proteomes" id="UP000824469"/>
    </source>
</evidence>
<feature type="region of interest" description="Disordered" evidence="1">
    <location>
        <begin position="74"/>
        <end position="97"/>
    </location>
</feature>
<dbReference type="AlphaFoldDB" id="A0AA38CKW5"/>
<dbReference type="EMBL" id="JAHRHJ020000010">
    <property type="protein sequence ID" value="KAH9299467.1"/>
    <property type="molecule type" value="Genomic_DNA"/>
</dbReference>
<accession>A0AA38CKW5</accession>
<gene>
    <name evidence="2" type="ORF">KI387_031149</name>
</gene>
<protein>
    <submittedName>
        <fullName evidence="2">Uncharacterized protein</fullName>
    </submittedName>
</protein>
<keyword evidence="3" id="KW-1185">Reference proteome</keyword>
<reference evidence="2 3" key="1">
    <citation type="journal article" date="2021" name="Nat. Plants">
        <title>The Taxus genome provides insights into paclitaxel biosynthesis.</title>
        <authorList>
            <person name="Xiong X."/>
            <person name="Gou J."/>
            <person name="Liao Q."/>
            <person name="Li Y."/>
            <person name="Zhou Q."/>
            <person name="Bi G."/>
            <person name="Li C."/>
            <person name="Du R."/>
            <person name="Wang X."/>
            <person name="Sun T."/>
            <person name="Guo L."/>
            <person name="Liang H."/>
            <person name="Lu P."/>
            <person name="Wu Y."/>
            <person name="Zhang Z."/>
            <person name="Ro D.K."/>
            <person name="Shang Y."/>
            <person name="Huang S."/>
            <person name="Yan J."/>
        </authorList>
    </citation>
    <scope>NUCLEOTIDE SEQUENCE [LARGE SCALE GENOMIC DNA]</scope>
    <source>
        <strain evidence="2">Ta-2019</strain>
    </source>
</reference>
<proteinExistence type="predicted"/>